<dbReference type="PANTHER" id="PTHR31425">
    <property type="entry name" value="PHOSPHORIBOSYLANTHRANILATE TRANSFERASE ISOFORM 1"/>
    <property type="match status" value="1"/>
</dbReference>
<dbReference type="Gene3D" id="1.10.3430.10">
    <property type="entry name" value="Ammonium transporter AmtB like domains"/>
    <property type="match status" value="1"/>
</dbReference>
<evidence type="ECO:0000256" key="1">
    <source>
        <dbReference type="ARBA" id="ARBA00004141"/>
    </source>
</evidence>
<dbReference type="STRING" id="4558.A0A1W0W144"/>
<keyword evidence="3 5" id="KW-1133">Transmembrane helix</keyword>
<evidence type="ECO:0000256" key="3">
    <source>
        <dbReference type="ARBA" id="ARBA00022989"/>
    </source>
</evidence>
<dbReference type="Proteomes" id="UP000000768">
    <property type="component" value="Chromosome 3"/>
</dbReference>
<dbReference type="GO" id="GO:0016020">
    <property type="term" value="C:membrane"/>
    <property type="evidence" value="ECO:0007669"/>
    <property type="project" value="UniProtKB-SubCell"/>
</dbReference>
<comment type="subcellular location">
    <subcellularLocation>
        <location evidence="1">Membrane</location>
        <topology evidence="1">Multi-pass membrane protein</topology>
    </subcellularLocation>
</comment>
<evidence type="ECO:0000256" key="2">
    <source>
        <dbReference type="ARBA" id="ARBA00022692"/>
    </source>
</evidence>
<reference evidence="6 7" key="1">
    <citation type="journal article" date="2009" name="Nature">
        <title>The Sorghum bicolor genome and the diversification of grasses.</title>
        <authorList>
            <person name="Paterson A.H."/>
            <person name="Bowers J.E."/>
            <person name="Bruggmann R."/>
            <person name="Dubchak I."/>
            <person name="Grimwood J."/>
            <person name="Gundlach H."/>
            <person name="Haberer G."/>
            <person name="Hellsten U."/>
            <person name="Mitros T."/>
            <person name="Poliakov A."/>
            <person name="Schmutz J."/>
            <person name="Spannagl M."/>
            <person name="Tang H."/>
            <person name="Wang X."/>
            <person name="Wicker T."/>
            <person name="Bharti A.K."/>
            <person name="Chapman J."/>
            <person name="Feltus F.A."/>
            <person name="Gowik U."/>
            <person name="Grigoriev I.V."/>
            <person name="Lyons E."/>
            <person name="Maher C.A."/>
            <person name="Martis M."/>
            <person name="Narechania A."/>
            <person name="Otillar R.P."/>
            <person name="Penning B.W."/>
            <person name="Salamov A.A."/>
            <person name="Wang Y."/>
            <person name="Zhang L."/>
            <person name="Carpita N.C."/>
            <person name="Freeling M."/>
            <person name="Gingle A.R."/>
            <person name="Hash C.T."/>
            <person name="Keller B."/>
            <person name="Klein P."/>
            <person name="Kresovich S."/>
            <person name="McCann M.C."/>
            <person name="Ming R."/>
            <person name="Peterson D.G."/>
            <person name="Mehboob-ur-Rahman"/>
            <person name="Ware D."/>
            <person name="Westhoff P."/>
            <person name="Mayer K.F."/>
            <person name="Messing J."/>
            <person name="Rokhsar D.S."/>
        </authorList>
    </citation>
    <scope>NUCLEOTIDE SEQUENCE [LARGE SCALE GENOMIC DNA]</scope>
    <source>
        <strain evidence="7">cv. BTx623</strain>
    </source>
</reference>
<dbReference type="InterPro" id="IPR029020">
    <property type="entry name" value="Ammonium/urea_transptr"/>
</dbReference>
<proteinExistence type="predicted"/>
<protein>
    <recommendedName>
        <fullName evidence="8">Ammonium transporter AmtB-like domain-containing protein</fullName>
    </recommendedName>
</protein>
<feature type="transmembrane region" description="Helical" evidence="5">
    <location>
        <begin position="88"/>
        <end position="109"/>
    </location>
</feature>
<dbReference type="AlphaFoldDB" id="A0A1W0W144"/>
<reference evidence="7" key="2">
    <citation type="journal article" date="2018" name="Plant J.">
        <title>The Sorghum bicolor reference genome: improved assembly, gene annotations, a transcriptome atlas, and signatures of genome organization.</title>
        <authorList>
            <person name="McCormick R.F."/>
            <person name="Truong S.K."/>
            <person name="Sreedasyam A."/>
            <person name="Jenkins J."/>
            <person name="Shu S."/>
            <person name="Sims D."/>
            <person name="Kennedy M."/>
            <person name="Amirebrahimi M."/>
            <person name="Weers B.D."/>
            <person name="McKinley B."/>
            <person name="Mattison A."/>
            <person name="Morishige D.T."/>
            <person name="Grimwood J."/>
            <person name="Schmutz J."/>
            <person name="Mullet J.E."/>
        </authorList>
    </citation>
    <scope>NUCLEOTIDE SEQUENCE [LARGE SCALE GENOMIC DNA]</scope>
    <source>
        <strain evidence="7">cv. BTx623</strain>
    </source>
</reference>
<keyword evidence="4 5" id="KW-0472">Membrane</keyword>
<dbReference type="PANTHER" id="PTHR31425:SF35">
    <property type="entry name" value="MULTIPLE C2 DOMAIN AND TRANSMEMBRANE REGION PROTEIN 16"/>
    <property type="match status" value="1"/>
</dbReference>
<dbReference type="InParanoid" id="A0A1W0W144"/>
<gene>
    <name evidence="6" type="ORF">SORBI_3003G400332</name>
</gene>
<evidence type="ECO:0000256" key="4">
    <source>
        <dbReference type="ARBA" id="ARBA00023136"/>
    </source>
</evidence>
<keyword evidence="7" id="KW-1185">Reference proteome</keyword>
<feature type="transmembrane region" description="Helical" evidence="5">
    <location>
        <begin position="201"/>
        <end position="220"/>
    </location>
</feature>
<dbReference type="EMBL" id="CM000762">
    <property type="protein sequence ID" value="OQU88100.1"/>
    <property type="molecule type" value="Genomic_DNA"/>
</dbReference>
<evidence type="ECO:0000313" key="7">
    <source>
        <dbReference type="Proteomes" id="UP000000768"/>
    </source>
</evidence>
<sequence length="348" mass="37370">MAQCPYCPPSHEREFRYLFATSNIRFPNFFPQSRAGSRIWSQSANWIGSMAASTDAETTLELLEIESPVPGLRGAFYGGGARQLGKQLAGAAFVVAWNVVVTSLILLAISRPDDQLMIGDDAAHGEEAYALWGDGEKFDATRHHDAARGGGACEALRLAAACITAAHLARSAEPLLRCEVTTWMLDAAEPRGFSMRKLRANWNRAVAALSWVADVAVLVLAWHPVLVVPLLTLHAAAVGVWKCQRRPRAPAPHPCVRASMAEVPDREVPAQAARAAGAAPVRARVHGGGVGQGGAGHWESLSCSNVSDIFLSRTSDAVNHISSSHKCKKKKNRSVALGTKKIFVVETK</sequence>
<dbReference type="InterPro" id="IPR047259">
    <property type="entry name" value="QUIRKY-like"/>
</dbReference>
<dbReference type="Gramene" id="OQU88100">
    <property type="protein sequence ID" value="OQU88100"/>
    <property type="gene ID" value="SORBI_3003G400332"/>
</dbReference>
<organism evidence="6 7">
    <name type="scientific">Sorghum bicolor</name>
    <name type="common">Sorghum</name>
    <name type="synonym">Sorghum vulgare</name>
    <dbReference type="NCBI Taxonomy" id="4558"/>
    <lineage>
        <taxon>Eukaryota</taxon>
        <taxon>Viridiplantae</taxon>
        <taxon>Streptophyta</taxon>
        <taxon>Embryophyta</taxon>
        <taxon>Tracheophyta</taxon>
        <taxon>Spermatophyta</taxon>
        <taxon>Magnoliopsida</taxon>
        <taxon>Liliopsida</taxon>
        <taxon>Poales</taxon>
        <taxon>Poaceae</taxon>
        <taxon>PACMAD clade</taxon>
        <taxon>Panicoideae</taxon>
        <taxon>Andropogonodae</taxon>
        <taxon>Andropogoneae</taxon>
        <taxon>Sorghinae</taxon>
        <taxon>Sorghum</taxon>
    </lineage>
</organism>
<name>A0A1W0W144_SORBI</name>
<evidence type="ECO:0000256" key="5">
    <source>
        <dbReference type="SAM" id="Phobius"/>
    </source>
</evidence>
<evidence type="ECO:0000313" key="6">
    <source>
        <dbReference type="EMBL" id="OQU88100.1"/>
    </source>
</evidence>
<accession>A0A1W0W144</accession>
<evidence type="ECO:0008006" key="8">
    <source>
        <dbReference type="Google" id="ProtNLM"/>
    </source>
</evidence>
<dbReference type="eggNOG" id="KOG0682">
    <property type="taxonomic scope" value="Eukaryota"/>
</dbReference>
<keyword evidence="2 5" id="KW-0812">Transmembrane</keyword>